<dbReference type="Pfam" id="PF13365">
    <property type="entry name" value="Trypsin_2"/>
    <property type="match status" value="1"/>
</dbReference>
<dbReference type="GO" id="GO:0006508">
    <property type="term" value="P:proteolysis"/>
    <property type="evidence" value="ECO:0007669"/>
    <property type="project" value="InterPro"/>
</dbReference>
<dbReference type="KEGG" id="merd:EB233_14310"/>
<dbReference type="Gene3D" id="1.25.40.10">
    <property type="entry name" value="Tetratricopeptide repeat domain"/>
    <property type="match status" value="1"/>
</dbReference>
<dbReference type="GO" id="GO:0004252">
    <property type="term" value="F:serine-type endopeptidase activity"/>
    <property type="evidence" value="ECO:0007669"/>
    <property type="project" value="InterPro"/>
</dbReference>
<keyword evidence="3" id="KW-1185">Reference proteome</keyword>
<dbReference type="InterPro" id="IPR006597">
    <property type="entry name" value="Sel1-like"/>
</dbReference>
<dbReference type="InterPro" id="IPR043504">
    <property type="entry name" value="Peptidase_S1_PA_chymotrypsin"/>
</dbReference>
<dbReference type="InterPro" id="IPR009003">
    <property type="entry name" value="Peptidase_S1_PA"/>
</dbReference>
<organism evidence="2 3">
    <name type="scientific">Mesorhizobium erdmanii</name>
    <dbReference type="NCBI Taxonomy" id="1777866"/>
    <lineage>
        <taxon>Bacteria</taxon>
        <taxon>Pseudomonadati</taxon>
        <taxon>Pseudomonadota</taxon>
        <taxon>Alphaproteobacteria</taxon>
        <taxon>Hyphomicrobiales</taxon>
        <taxon>Phyllobacteriaceae</taxon>
        <taxon>Mesorhizobium</taxon>
    </lineage>
</organism>
<dbReference type="AlphaFoldDB" id="A0A6M7UK81"/>
<dbReference type="EMBL" id="CP033361">
    <property type="protein sequence ID" value="QKC76553.1"/>
    <property type="molecule type" value="Genomic_DNA"/>
</dbReference>
<proteinExistence type="predicted"/>
<evidence type="ECO:0008006" key="4">
    <source>
        <dbReference type="Google" id="ProtNLM"/>
    </source>
</evidence>
<evidence type="ECO:0000313" key="2">
    <source>
        <dbReference type="EMBL" id="QKC76553.1"/>
    </source>
</evidence>
<name>A0A6M7UK81_9HYPH</name>
<accession>A0A6M7UK81</accession>
<sequence length="582" mass="61591">MSKEEIGLIASDAASGNVDAKYLYANYLASTNPKGTPEGEAMRAEAATAGHPSAEYDMCLTESLSHEPPSMSSCLLAALDGNPNAQAWMGLALSAGMFGLKEDASAALGWYRMAAFQGDTIALSTVGDQYSSGTGVQKDDALAIHYWERAASQDNAPALRQLGRAYALGWGVPVDLEKSKSYFTRASDFGDGPSQYYLGLVYRVTGNFQSAYVMQTLALKTVDAGEIRDGVVKQRIELQSMLSPEQVRKSVKIAKGWRKKTPKPAPFIGGTDFIKRLQRELNKRGFSAGDEDGIAGSATVRAYRQYADVLHVPNAPFDRPAIYYVAYRLNLYGKVQPSPPSTPAPVVASQEVPSPPAPDVSDKQAPKSDLVSTGSGFVVDHNGHVVTNAHVAKGCSSIGIIDQQGNKLAAKTIKVSEFSDLALLQSDGLKDSASVAFRGGDPVKLGESVVVFGFPLTGTLSDHGNLTVGNLAALSGLRDDPGMLQISAPVQPGNSGGPVLDSHGRLMGVVVAKLNAIAVANVTDDIPQNVNFAIKSSVLENFLQASAIEYETDGQAAKELPITDLASLAQRVTVRIECHGPS</sequence>
<protein>
    <recommendedName>
        <fullName evidence="4">Peptidoglycan binding-like domain-containing protein</fullName>
    </recommendedName>
</protein>
<dbReference type="InterPro" id="IPR011990">
    <property type="entry name" value="TPR-like_helical_dom_sf"/>
</dbReference>
<feature type="region of interest" description="Disordered" evidence="1">
    <location>
        <begin position="338"/>
        <end position="373"/>
    </location>
</feature>
<dbReference type="Proteomes" id="UP000503339">
    <property type="component" value="Chromosome"/>
</dbReference>
<reference evidence="2 3" key="1">
    <citation type="submission" date="2018-10" db="EMBL/GenBank/DDBJ databases">
        <authorList>
            <person name="Perry B.J."/>
            <person name="Sullivan J.T."/>
            <person name="Murphy R.J.T."/>
            <person name="Ramsay J.P."/>
            <person name="Ronson C.W."/>
        </authorList>
    </citation>
    <scope>NUCLEOTIDE SEQUENCE [LARGE SCALE GENOMIC DNA]</scope>
    <source>
        <strain evidence="2 3">NZP2014</strain>
    </source>
</reference>
<dbReference type="InterPro" id="IPR001940">
    <property type="entry name" value="Peptidase_S1C"/>
</dbReference>
<dbReference type="PRINTS" id="PR00834">
    <property type="entry name" value="PROTEASES2C"/>
</dbReference>
<dbReference type="PANTHER" id="PTHR43019">
    <property type="entry name" value="SERINE ENDOPROTEASE DEGS"/>
    <property type="match status" value="1"/>
</dbReference>
<gene>
    <name evidence="2" type="ORF">EB233_14310</name>
</gene>
<evidence type="ECO:0000256" key="1">
    <source>
        <dbReference type="SAM" id="MobiDB-lite"/>
    </source>
</evidence>
<dbReference type="SMART" id="SM00671">
    <property type="entry name" value="SEL1"/>
    <property type="match status" value="3"/>
</dbReference>
<dbReference type="Gene3D" id="2.40.10.10">
    <property type="entry name" value="Trypsin-like serine proteases"/>
    <property type="match status" value="2"/>
</dbReference>
<dbReference type="PANTHER" id="PTHR43019:SF23">
    <property type="entry name" value="PROTEASE DO-LIKE 5, CHLOROPLASTIC"/>
    <property type="match status" value="1"/>
</dbReference>
<dbReference type="Pfam" id="PF08238">
    <property type="entry name" value="Sel1"/>
    <property type="match status" value="3"/>
</dbReference>
<evidence type="ECO:0000313" key="3">
    <source>
        <dbReference type="Proteomes" id="UP000503339"/>
    </source>
</evidence>
<dbReference type="SUPFAM" id="SSF50494">
    <property type="entry name" value="Trypsin-like serine proteases"/>
    <property type="match status" value="1"/>
</dbReference>
<dbReference type="SUPFAM" id="SSF81901">
    <property type="entry name" value="HCP-like"/>
    <property type="match status" value="1"/>
</dbReference>